<protein>
    <recommendedName>
        <fullName evidence="6">Peptidase M28 domain-containing protein</fullName>
    </recommendedName>
</protein>
<evidence type="ECO:0000313" key="5">
    <source>
        <dbReference type="Proteomes" id="UP000231157"/>
    </source>
</evidence>
<feature type="binding site" evidence="1">
    <location>
        <position position="311"/>
    </location>
    <ligand>
        <name>Zn(2+)</name>
        <dbReference type="ChEBI" id="CHEBI:29105"/>
    </ligand>
</feature>
<name>A0A2H0UTF9_9BACT</name>
<keyword evidence="1" id="KW-0862">Zinc</keyword>
<evidence type="ECO:0000256" key="1">
    <source>
        <dbReference type="PIRSR" id="PIRSR015244-50"/>
    </source>
</evidence>
<feature type="domain" description="DUF2172" evidence="2">
    <location>
        <begin position="52"/>
        <end position="142"/>
    </location>
</feature>
<dbReference type="InterPro" id="IPR032589">
    <property type="entry name" value="DUF4910"/>
</dbReference>
<comment type="caution">
    <text evidence="4">The sequence shown here is derived from an EMBL/GenBank/DDBJ whole genome shotgun (WGS) entry which is preliminary data.</text>
</comment>
<gene>
    <name evidence="4" type="ORF">COU07_03170</name>
</gene>
<dbReference type="InterPro" id="IPR012353">
    <property type="entry name" value="UCP015244"/>
</dbReference>
<dbReference type="PIRSF" id="PIRSF015244">
    <property type="entry name" value="UCP015244"/>
    <property type="match status" value="1"/>
</dbReference>
<dbReference type="InterPro" id="IPR032610">
    <property type="entry name" value="DUF2172"/>
</dbReference>
<reference evidence="5" key="1">
    <citation type="submission" date="2017-09" db="EMBL/GenBank/DDBJ databases">
        <title>Depth-based differentiation of microbial function through sediment-hosted aquifers and enrichment of novel symbionts in the deep terrestrial subsurface.</title>
        <authorList>
            <person name="Probst A.J."/>
            <person name="Ladd B."/>
            <person name="Jarett J.K."/>
            <person name="Geller-Mcgrath D.E."/>
            <person name="Sieber C.M.K."/>
            <person name="Emerson J.B."/>
            <person name="Anantharaman K."/>
            <person name="Thomas B.C."/>
            <person name="Malmstrom R."/>
            <person name="Stieglmeier M."/>
            <person name="Klingl A."/>
            <person name="Woyke T."/>
            <person name="Ryan C.M."/>
            <person name="Banfield J.F."/>
        </authorList>
    </citation>
    <scope>NUCLEOTIDE SEQUENCE [LARGE SCALE GENOMIC DNA]</scope>
</reference>
<evidence type="ECO:0000313" key="4">
    <source>
        <dbReference type="EMBL" id="PIR89065.1"/>
    </source>
</evidence>
<feature type="binding site" evidence="1">
    <location>
        <position position="178"/>
    </location>
    <ligand>
        <name>Zn(2+)</name>
        <dbReference type="ChEBI" id="CHEBI:29105"/>
    </ligand>
</feature>
<sequence>MKKLIEDLWFGRRDLVSFGYDKALDYVGKIIPLTVHTVPSGEKAWTWTIPDQWEVKSAYIEDMEGNRLLDLKDHPLHVVAYSDTIDKIVNREELLAHLHTKTTRPNAIPYEFKFYKRDWGFCIQHNKLNLFNKEKYRVFIDASFKKGELKIGECVIPGAKKESIALIAHLDHPAMVNDDLSGVAVAVEIAKELFKKKLEYTYRIIILPETIGSVAYLSSNENIIPSIKYGIFLEMLGNSNSLALQRSRQDTEKIDRVAQYVLKKRFGDFLNGSFRTVVRNDEMVWNGPGVDIPTISVSRSAGEPNHYPEYHTSDDTPEIVSVEKLEEARDVILEMISIIDNDYFPKRKFRGPVFLSGYDLWIDWRVNPEMNKKSEQIMLRLEGNKSVFDIADELDLSFLDVKNYLDKFLEKKLIEKIV</sequence>
<dbReference type="AlphaFoldDB" id="A0A2H0UTF9"/>
<dbReference type="GO" id="GO:0046872">
    <property type="term" value="F:metal ion binding"/>
    <property type="evidence" value="ECO:0007669"/>
    <property type="project" value="UniProtKB-KW"/>
</dbReference>
<organism evidence="4 5">
    <name type="scientific">Candidatus Harrisonbacteria bacterium CG10_big_fil_rev_8_21_14_0_10_40_38</name>
    <dbReference type="NCBI Taxonomy" id="1974583"/>
    <lineage>
        <taxon>Bacteria</taxon>
        <taxon>Candidatus Harrisoniibacteriota</taxon>
    </lineage>
</organism>
<dbReference type="SUPFAM" id="SSF53187">
    <property type="entry name" value="Zn-dependent exopeptidases"/>
    <property type="match status" value="1"/>
</dbReference>
<dbReference type="EMBL" id="PFAZ01000008">
    <property type="protein sequence ID" value="PIR89065.1"/>
    <property type="molecule type" value="Genomic_DNA"/>
</dbReference>
<dbReference type="Gene3D" id="3.40.630.10">
    <property type="entry name" value="Zn peptidases"/>
    <property type="match status" value="1"/>
</dbReference>
<keyword evidence="1" id="KW-0479">Metal-binding</keyword>
<dbReference type="Gene3D" id="3.50.30.90">
    <property type="match status" value="1"/>
</dbReference>
<feature type="binding site" evidence="1">
    <location>
        <position position="172"/>
    </location>
    <ligand>
        <name>Zn(2+)</name>
        <dbReference type="ChEBI" id="CHEBI:29105"/>
    </ligand>
</feature>
<accession>A0A2H0UTF9</accession>
<dbReference type="Proteomes" id="UP000231157">
    <property type="component" value="Unassembled WGS sequence"/>
</dbReference>
<proteinExistence type="predicted"/>
<feature type="domain" description="DUF4910" evidence="3">
    <location>
        <begin position="3"/>
        <end position="342"/>
    </location>
</feature>
<dbReference type="Pfam" id="PF16254">
    <property type="entry name" value="DUF4910"/>
    <property type="match status" value="1"/>
</dbReference>
<evidence type="ECO:0008006" key="6">
    <source>
        <dbReference type="Google" id="ProtNLM"/>
    </source>
</evidence>
<evidence type="ECO:0000259" key="3">
    <source>
        <dbReference type="Pfam" id="PF16254"/>
    </source>
</evidence>
<dbReference type="Pfam" id="PF09940">
    <property type="entry name" value="DUF2172"/>
    <property type="match status" value="1"/>
</dbReference>
<comment type="cofactor">
    <cofactor evidence="1">
        <name>Zn(2+)</name>
        <dbReference type="ChEBI" id="CHEBI:29105"/>
    </cofactor>
    <text evidence="1">Binds 1 zinc ion per subunit.</text>
</comment>
<evidence type="ECO:0000259" key="2">
    <source>
        <dbReference type="Pfam" id="PF09940"/>
    </source>
</evidence>